<evidence type="ECO:0000313" key="3">
    <source>
        <dbReference type="Proteomes" id="UP001139000"/>
    </source>
</evidence>
<dbReference type="RefSeq" id="WP_234655663.1">
    <property type="nucleotide sequence ID" value="NZ_CP094997.1"/>
</dbReference>
<dbReference type="Proteomes" id="UP001139000">
    <property type="component" value="Unassembled WGS sequence"/>
</dbReference>
<dbReference type="InterPro" id="IPR001466">
    <property type="entry name" value="Beta-lactam-related"/>
</dbReference>
<feature type="domain" description="Beta-lactamase-related" evidence="1">
    <location>
        <begin position="59"/>
        <end position="319"/>
    </location>
</feature>
<dbReference type="AlphaFoldDB" id="A0A9X1TEZ4"/>
<organism evidence="2 3">
    <name type="scientific">Dyadobacter chenwenxiniae</name>
    <dbReference type="NCBI Taxonomy" id="2906456"/>
    <lineage>
        <taxon>Bacteria</taxon>
        <taxon>Pseudomonadati</taxon>
        <taxon>Bacteroidota</taxon>
        <taxon>Cytophagia</taxon>
        <taxon>Cytophagales</taxon>
        <taxon>Spirosomataceae</taxon>
        <taxon>Dyadobacter</taxon>
    </lineage>
</organism>
<evidence type="ECO:0000259" key="1">
    <source>
        <dbReference type="Pfam" id="PF00144"/>
    </source>
</evidence>
<dbReference type="Gene3D" id="3.40.710.10">
    <property type="entry name" value="DD-peptidase/beta-lactamase superfamily"/>
    <property type="match status" value="1"/>
</dbReference>
<gene>
    <name evidence="2" type="ORF">LXM26_13730</name>
</gene>
<accession>A0A9X1TEZ4</accession>
<comment type="caution">
    <text evidence="2">The sequence shown here is derived from an EMBL/GenBank/DDBJ whole genome shotgun (WGS) entry which is preliminary data.</text>
</comment>
<dbReference type="Pfam" id="PF00144">
    <property type="entry name" value="Beta-lactamase"/>
    <property type="match status" value="1"/>
</dbReference>
<dbReference type="PANTHER" id="PTHR43283:SF7">
    <property type="entry name" value="BETA-LACTAMASE-RELATED DOMAIN-CONTAINING PROTEIN"/>
    <property type="match status" value="1"/>
</dbReference>
<name>A0A9X1TEZ4_9BACT</name>
<dbReference type="InterPro" id="IPR050789">
    <property type="entry name" value="Diverse_Enzym_Activities"/>
</dbReference>
<dbReference type="InterPro" id="IPR012338">
    <property type="entry name" value="Beta-lactam/transpept-like"/>
</dbReference>
<proteinExistence type="predicted"/>
<dbReference type="SUPFAM" id="SSF56601">
    <property type="entry name" value="beta-lactamase/transpeptidase-like"/>
    <property type="match status" value="1"/>
</dbReference>
<dbReference type="PANTHER" id="PTHR43283">
    <property type="entry name" value="BETA-LACTAMASE-RELATED"/>
    <property type="match status" value="1"/>
</dbReference>
<reference evidence="2" key="1">
    <citation type="submission" date="2021-12" db="EMBL/GenBank/DDBJ databases">
        <title>Novel species in genus Dyadobacter.</title>
        <authorList>
            <person name="Ma C."/>
        </authorList>
    </citation>
    <scope>NUCLEOTIDE SEQUENCE</scope>
    <source>
        <strain evidence="2">LJ419</strain>
    </source>
</reference>
<sequence>MLIYNTPSIKDHNNFPNISIKGMCNYSVKYDSGFTLPKPSDWIFTRKQNLTIDNLIDETNSACIIIYKDGKILYERYGTGYDSTDQLTVFSASKPILSFLLQKAIEEGFIKGEDQHVSDFLPFMRKIGGEELKIGHLLNMTSGLNHDEYGRIFQTLITYYHTDLDKVIRKSNFEYLPGKVFVYKSIDYQILGRCLEIATHKSIEVYLKDKLWGDIGKYDLVLTRDSKKGNERMFGGIAMVPMDFVAFGSMFLKDGLSKYSLDDAYIDRIQKRVVDAPWWGYKNGWWRDAYSLTNVELDNDFFASGFGGQCMVVNPKLNTMALRLGTNKGGVVWHTSLSKLIYLINDKATRERKYITEGIYTAANNKSRVFDIRKIKENMWRLRVYENGRKIRAVKLNIYDDTTVYNSMELDKIYIGSNEKVYYDNGKTIIEELVILERN</sequence>
<keyword evidence="3" id="KW-1185">Reference proteome</keyword>
<protein>
    <submittedName>
        <fullName evidence="2">Beta-lactamase family protein</fullName>
    </submittedName>
</protein>
<dbReference type="EMBL" id="JAJTTC010000002">
    <property type="protein sequence ID" value="MCF0062562.1"/>
    <property type="molecule type" value="Genomic_DNA"/>
</dbReference>
<evidence type="ECO:0000313" key="2">
    <source>
        <dbReference type="EMBL" id="MCF0062562.1"/>
    </source>
</evidence>